<organism evidence="2">
    <name type="scientific">Arundo donax</name>
    <name type="common">Giant reed</name>
    <name type="synonym">Donax arundinaceus</name>
    <dbReference type="NCBI Taxonomy" id="35708"/>
    <lineage>
        <taxon>Eukaryota</taxon>
        <taxon>Viridiplantae</taxon>
        <taxon>Streptophyta</taxon>
        <taxon>Embryophyta</taxon>
        <taxon>Tracheophyta</taxon>
        <taxon>Spermatophyta</taxon>
        <taxon>Magnoliopsida</taxon>
        <taxon>Liliopsida</taxon>
        <taxon>Poales</taxon>
        <taxon>Poaceae</taxon>
        <taxon>PACMAD clade</taxon>
        <taxon>Arundinoideae</taxon>
        <taxon>Arundineae</taxon>
        <taxon>Arundo</taxon>
    </lineage>
</organism>
<feature type="region of interest" description="Disordered" evidence="1">
    <location>
        <begin position="1"/>
        <end position="96"/>
    </location>
</feature>
<evidence type="ECO:0000313" key="2">
    <source>
        <dbReference type="EMBL" id="JAE19607.1"/>
    </source>
</evidence>
<reference evidence="2" key="1">
    <citation type="submission" date="2014-09" db="EMBL/GenBank/DDBJ databases">
        <authorList>
            <person name="Magalhaes I.L.F."/>
            <person name="Oliveira U."/>
            <person name="Santos F.R."/>
            <person name="Vidigal T.H.D.A."/>
            <person name="Brescovit A.D."/>
            <person name="Santos A.J."/>
        </authorList>
    </citation>
    <scope>NUCLEOTIDE SEQUENCE</scope>
    <source>
        <tissue evidence="2">Shoot tissue taken approximately 20 cm above the soil surface</tissue>
    </source>
</reference>
<proteinExistence type="predicted"/>
<feature type="compositionally biased region" description="Low complexity" evidence="1">
    <location>
        <begin position="48"/>
        <end position="57"/>
    </location>
</feature>
<dbReference type="EMBL" id="GBRH01178289">
    <property type="protein sequence ID" value="JAE19607.1"/>
    <property type="molecule type" value="Transcribed_RNA"/>
</dbReference>
<feature type="compositionally biased region" description="Polar residues" evidence="1">
    <location>
        <begin position="75"/>
        <end position="96"/>
    </location>
</feature>
<accession>A0A0A9G556</accession>
<name>A0A0A9G556_ARUDO</name>
<evidence type="ECO:0000256" key="1">
    <source>
        <dbReference type="SAM" id="MobiDB-lite"/>
    </source>
</evidence>
<protein>
    <submittedName>
        <fullName evidence="2">Uncharacterized protein</fullName>
    </submittedName>
</protein>
<dbReference type="AlphaFoldDB" id="A0A0A9G556"/>
<sequence>MASVAGSSTRSNVLVRNGGGPTSCSPSIGRGAPAASPPEPPPSPPTPFSSGWSRSSSFTMPAATGSMPAAPRTRLSGTKNPRSQQELDSSYQELRC</sequence>
<reference evidence="2" key="2">
    <citation type="journal article" date="2015" name="Data Brief">
        <title>Shoot transcriptome of the giant reed, Arundo donax.</title>
        <authorList>
            <person name="Barrero R.A."/>
            <person name="Guerrero F.D."/>
            <person name="Moolhuijzen P."/>
            <person name="Goolsby J.A."/>
            <person name="Tidwell J."/>
            <person name="Bellgard S.E."/>
            <person name="Bellgard M.I."/>
        </authorList>
    </citation>
    <scope>NUCLEOTIDE SEQUENCE</scope>
    <source>
        <tissue evidence="2">Shoot tissue taken approximately 20 cm above the soil surface</tissue>
    </source>
</reference>
<feature type="compositionally biased region" description="Polar residues" evidence="1">
    <location>
        <begin position="1"/>
        <end position="14"/>
    </location>
</feature>
<feature type="compositionally biased region" description="Pro residues" evidence="1">
    <location>
        <begin position="35"/>
        <end position="47"/>
    </location>
</feature>